<evidence type="ECO:0000313" key="4">
    <source>
        <dbReference type="Proteomes" id="UP000595564"/>
    </source>
</evidence>
<protein>
    <recommendedName>
        <fullName evidence="5">Tetratricopeptide repeat protein</fullName>
    </recommendedName>
</protein>
<dbReference type="PANTHER" id="PTHR12558:SF13">
    <property type="entry name" value="CELL DIVISION CYCLE PROTEIN 27 HOMOLOG"/>
    <property type="match status" value="1"/>
</dbReference>
<dbReference type="Pfam" id="PF13181">
    <property type="entry name" value="TPR_8"/>
    <property type="match status" value="1"/>
</dbReference>
<evidence type="ECO:0000256" key="2">
    <source>
        <dbReference type="SAM" id="Phobius"/>
    </source>
</evidence>
<name>A0A7R6SYW0_9BACT</name>
<dbReference type="EMBL" id="AP017470">
    <property type="protein sequence ID" value="BBB33209.1"/>
    <property type="molecule type" value="Genomic_DNA"/>
</dbReference>
<feature type="repeat" description="TPR" evidence="1">
    <location>
        <begin position="182"/>
        <end position="215"/>
    </location>
</feature>
<gene>
    <name evidence="3" type="ORF">TTHT_1738</name>
</gene>
<dbReference type="RefSeq" id="WP_201327512.1">
    <property type="nucleotide sequence ID" value="NZ_AP017470.1"/>
</dbReference>
<dbReference type="SMART" id="SM00028">
    <property type="entry name" value="TPR"/>
    <property type="match status" value="3"/>
</dbReference>
<sequence length="473" mass="56303">MKRVFLIVNVIILILISAIWGMRFFSEKENLYSTKNKEALKHYKAGVNYTMMYYVPEARKEFALAIKKDPNFPLPYIFQIMMSRGLKGSNIPDYYKKIAVPQKNWTEFEKEFTSIFLEYTAKREKIKGDRKFAKRIENFIDKYADRIEIYPIILPMYQTAIGDTNKLIKYYEYLHEKFPNNTQIINRLGYLYLQKKEYKKAENAFKKYIFIEPDNANPYDSIADLYYTQGNYKKAIENYQKALSIKPDFPNSKIKLALCYIFTGKLKLAEKKLNEILELKNTIPYLTFSAYNIKAILYLLEGETEKIKELYQSFNPPKDYFCFKLPIQAFYGYSIKDKNLLSKAIENSEKCPHFIRQLIAPLKIPLLIWLGKENQAEKLIQSILQKINDLTYDRKVFYINLIADYYLEKKEYSKIEKLLPYLNEKDKAYLELLMAKSQNNKEKCKEFAKKLLQYYNEADENFYKKKEALKCLK</sequence>
<keyword evidence="2" id="KW-0812">Transmembrane</keyword>
<feature type="repeat" description="TPR" evidence="1">
    <location>
        <begin position="216"/>
        <end position="249"/>
    </location>
</feature>
<keyword evidence="1" id="KW-0802">TPR repeat</keyword>
<reference evidence="3 4" key="1">
    <citation type="journal article" date="2012" name="Extremophiles">
        <title>Thermotomaculum hydrothermale gen. nov., sp. nov., a novel heterotrophic thermophile within the phylum Acidobacteria from a deep-sea hydrothermal vent chimney in the Southern Okinawa Trough.</title>
        <authorList>
            <person name="Izumi H."/>
            <person name="Nunoura T."/>
            <person name="Miyazaki M."/>
            <person name="Mino S."/>
            <person name="Toki T."/>
            <person name="Takai K."/>
            <person name="Sako Y."/>
            <person name="Sawabe T."/>
            <person name="Nakagawa S."/>
        </authorList>
    </citation>
    <scope>NUCLEOTIDE SEQUENCE [LARGE SCALE GENOMIC DNA]</scope>
    <source>
        <strain evidence="3 4">AC55</strain>
    </source>
</reference>
<dbReference type="Pfam" id="PF13414">
    <property type="entry name" value="TPR_11"/>
    <property type="match status" value="1"/>
</dbReference>
<keyword evidence="2" id="KW-1133">Transmembrane helix</keyword>
<dbReference type="PROSITE" id="PS50293">
    <property type="entry name" value="TPR_REGION"/>
    <property type="match status" value="1"/>
</dbReference>
<dbReference type="InterPro" id="IPR019734">
    <property type="entry name" value="TPR_rpt"/>
</dbReference>
<dbReference type="SUPFAM" id="SSF48452">
    <property type="entry name" value="TPR-like"/>
    <property type="match status" value="1"/>
</dbReference>
<dbReference type="PANTHER" id="PTHR12558">
    <property type="entry name" value="CELL DIVISION CYCLE 16,23,27"/>
    <property type="match status" value="1"/>
</dbReference>
<dbReference type="PROSITE" id="PS50005">
    <property type="entry name" value="TPR"/>
    <property type="match status" value="2"/>
</dbReference>
<dbReference type="InterPro" id="IPR011990">
    <property type="entry name" value="TPR-like_helical_dom_sf"/>
</dbReference>
<evidence type="ECO:0000256" key="1">
    <source>
        <dbReference type="PROSITE-ProRule" id="PRU00339"/>
    </source>
</evidence>
<keyword evidence="4" id="KW-1185">Reference proteome</keyword>
<dbReference type="Proteomes" id="UP000595564">
    <property type="component" value="Chromosome"/>
</dbReference>
<evidence type="ECO:0000313" key="3">
    <source>
        <dbReference type="EMBL" id="BBB33209.1"/>
    </source>
</evidence>
<feature type="transmembrane region" description="Helical" evidence="2">
    <location>
        <begin position="6"/>
        <end position="25"/>
    </location>
</feature>
<dbReference type="KEGG" id="thyd:TTHT_1738"/>
<dbReference type="AlphaFoldDB" id="A0A7R6SYW0"/>
<dbReference type="Gene3D" id="1.25.40.10">
    <property type="entry name" value="Tetratricopeptide repeat domain"/>
    <property type="match status" value="1"/>
</dbReference>
<proteinExistence type="predicted"/>
<evidence type="ECO:0008006" key="5">
    <source>
        <dbReference type="Google" id="ProtNLM"/>
    </source>
</evidence>
<accession>A0A7R6SYW0</accession>
<organism evidence="3 4">
    <name type="scientific">Thermotomaculum hydrothermale</name>
    <dbReference type="NCBI Taxonomy" id="981385"/>
    <lineage>
        <taxon>Bacteria</taxon>
        <taxon>Pseudomonadati</taxon>
        <taxon>Acidobacteriota</taxon>
        <taxon>Holophagae</taxon>
        <taxon>Thermotomaculales</taxon>
        <taxon>Thermotomaculaceae</taxon>
        <taxon>Thermotomaculum</taxon>
    </lineage>
</organism>
<keyword evidence="2" id="KW-0472">Membrane</keyword>